<organism evidence="2 3">
    <name type="scientific">Coemansia brasiliensis</name>
    <dbReference type="NCBI Taxonomy" id="2650707"/>
    <lineage>
        <taxon>Eukaryota</taxon>
        <taxon>Fungi</taxon>
        <taxon>Fungi incertae sedis</taxon>
        <taxon>Zoopagomycota</taxon>
        <taxon>Kickxellomycotina</taxon>
        <taxon>Kickxellomycetes</taxon>
        <taxon>Kickxellales</taxon>
        <taxon>Kickxellaceae</taxon>
        <taxon>Coemansia</taxon>
    </lineage>
</organism>
<accession>A0A9W8LXH8</accession>
<dbReference type="OrthoDB" id="5600039at2759"/>
<feature type="region of interest" description="Disordered" evidence="1">
    <location>
        <begin position="1"/>
        <end position="29"/>
    </location>
</feature>
<proteinExistence type="predicted"/>
<feature type="region of interest" description="Disordered" evidence="1">
    <location>
        <begin position="142"/>
        <end position="174"/>
    </location>
</feature>
<name>A0A9W8LXH8_9FUNG</name>
<reference evidence="2" key="1">
    <citation type="submission" date="2022-07" db="EMBL/GenBank/DDBJ databases">
        <title>Phylogenomic reconstructions and comparative analyses of Kickxellomycotina fungi.</title>
        <authorList>
            <person name="Reynolds N.K."/>
            <person name="Stajich J.E."/>
            <person name="Barry K."/>
            <person name="Grigoriev I.V."/>
            <person name="Crous P."/>
            <person name="Smith M.E."/>
        </authorList>
    </citation>
    <scope>NUCLEOTIDE SEQUENCE</scope>
    <source>
        <strain evidence="2">NRRL 1566</strain>
    </source>
</reference>
<feature type="region of interest" description="Disordered" evidence="1">
    <location>
        <begin position="44"/>
        <end position="64"/>
    </location>
</feature>
<keyword evidence="3" id="KW-1185">Reference proteome</keyword>
<evidence type="ECO:0000313" key="2">
    <source>
        <dbReference type="EMBL" id="KAJ2841925.1"/>
    </source>
</evidence>
<dbReference type="Proteomes" id="UP001139887">
    <property type="component" value="Unassembled WGS sequence"/>
</dbReference>
<dbReference type="AlphaFoldDB" id="A0A9W8LXH8"/>
<evidence type="ECO:0000256" key="1">
    <source>
        <dbReference type="SAM" id="MobiDB-lite"/>
    </source>
</evidence>
<gene>
    <name evidence="2" type="ORF">IWW36_006092</name>
</gene>
<protein>
    <submittedName>
        <fullName evidence="2">Uncharacterized protein</fullName>
    </submittedName>
</protein>
<feature type="region of interest" description="Disordered" evidence="1">
    <location>
        <begin position="101"/>
        <end position="126"/>
    </location>
</feature>
<sequence>MMKAHLETSALPALPPPARLASGSYRSECSPGTTLAYDYSPASFGRARAGSRQPSESRSGLDTLPVSVMSISADSHKLQPVIDSSNDHDADKTLTYSHGYLASRPTTTDPAASGNNSSNGNNGGWQLKSKLLHPLSSWFRSSRHHNAAHDTASPSAELTSAPKYVLAGGSAQQH</sequence>
<evidence type="ECO:0000313" key="3">
    <source>
        <dbReference type="Proteomes" id="UP001139887"/>
    </source>
</evidence>
<comment type="caution">
    <text evidence="2">The sequence shown here is derived from an EMBL/GenBank/DDBJ whole genome shotgun (WGS) entry which is preliminary data.</text>
</comment>
<dbReference type="EMBL" id="JANBUW010001985">
    <property type="protein sequence ID" value="KAJ2841925.1"/>
    <property type="molecule type" value="Genomic_DNA"/>
</dbReference>